<keyword evidence="1" id="KW-0812">Transmembrane</keyword>
<evidence type="ECO:0000259" key="2">
    <source>
        <dbReference type="Pfam" id="PF13386"/>
    </source>
</evidence>
<dbReference type="RefSeq" id="WP_290315759.1">
    <property type="nucleotide sequence ID" value="NZ_JAUFPN010000058.1"/>
</dbReference>
<feature type="transmembrane region" description="Helical" evidence="1">
    <location>
        <begin position="180"/>
        <end position="206"/>
    </location>
</feature>
<dbReference type="EMBL" id="JAUFPN010000058">
    <property type="protein sequence ID" value="MDN3563969.1"/>
    <property type="molecule type" value="Genomic_DNA"/>
</dbReference>
<keyword evidence="1" id="KW-0472">Membrane</keyword>
<dbReference type="Proteomes" id="UP001529369">
    <property type="component" value="Unassembled WGS sequence"/>
</dbReference>
<comment type="caution">
    <text evidence="3">The sequence shown here is derived from an EMBL/GenBank/DDBJ whole genome shotgun (WGS) entry which is preliminary data.</text>
</comment>
<keyword evidence="4" id="KW-1185">Reference proteome</keyword>
<dbReference type="PANTHER" id="PTHR42208:SF1">
    <property type="entry name" value="HEAVY METAL TRANSPORTER"/>
    <property type="match status" value="1"/>
</dbReference>
<reference evidence="4" key="1">
    <citation type="journal article" date="2019" name="Int. J. Syst. Evol. Microbiol.">
        <title>The Global Catalogue of Microorganisms (GCM) 10K type strain sequencing project: providing services to taxonomists for standard genome sequencing and annotation.</title>
        <authorList>
            <consortium name="The Broad Institute Genomics Platform"/>
            <consortium name="The Broad Institute Genome Sequencing Center for Infectious Disease"/>
            <person name="Wu L."/>
            <person name="Ma J."/>
        </authorList>
    </citation>
    <scope>NUCLEOTIDE SEQUENCE [LARGE SCALE GENOMIC DNA]</scope>
    <source>
        <strain evidence="4">CECT 7131</strain>
    </source>
</reference>
<accession>A0ABT8A325</accession>
<feature type="transmembrane region" description="Helical" evidence="1">
    <location>
        <begin position="218"/>
        <end position="238"/>
    </location>
</feature>
<feature type="transmembrane region" description="Helical" evidence="1">
    <location>
        <begin position="20"/>
        <end position="45"/>
    </location>
</feature>
<dbReference type="InterPro" id="IPR039447">
    <property type="entry name" value="UreH-like_TM_dom"/>
</dbReference>
<gene>
    <name evidence="3" type="ORF">QWZ14_06210</name>
</gene>
<dbReference type="Pfam" id="PF13386">
    <property type="entry name" value="DsbD_2"/>
    <property type="match status" value="1"/>
</dbReference>
<evidence type="ECO:0000313" key="3">
    <source>
        <dbReference type="EMBL" id="MDN3563969.1"/>
    </source>
</evidence>
<name>A0ABT8A325_9PROT</name>
<organism evidence="3 4">
    <name type="scientific">Paeniroseomonas aquatica</name>
    <dbReference type="NCBI Taxonomy" id="373043"/>
    <lineage>
        <taxon>Bacteria</taxon>
        <taxon>Pseudomonadati</taxon>
        <taxon>Pseudomonadota</taxon>
        <taxon>Alphaproteobacteria</taxon>
        <taxon>Acetobacterales</taxon>
        <taxon>Acetobacteraceae</taxon>
        <taxon>Paeniroseomonas</taxon>
    </lineage>
</organism>
<feature type="transmembrane region" description="Helical" evidence="1">
    <location>
        <begin position="76"/>
        <end position="98"/>
    </location>
</feature>
<feature type="transmembrane region" description="Helical" evidence="1">
    <location>
        <begin position="152"/>
        <end position="174"/>
    </location>
</feature>
<dbReference type="PANTHER" id="PTHR42208">
    <property type="entry name" value="HEAVY METAL TRANSPORTER-RELATED"/>
    <property type="match status" value="1"/>
</dbReference>
<proteinExistence type="predicted"/>
<evidence type="ECO:0000256" key="1">
    <source>
        <dbReference type="SAM" id="Phobius"/>
    </source>
</evidence>
<protein>
    <submittedName>
        <fullName evidence="3">Sulfite exporter TauE/SafE family protein</fullName>
    </submittedName>
</protein>
<feature type="domain" description="Urease accessory protein UreH-like transmembrane" evidence="2">
    <location>
        <begin position="23"/>
        <end position="222"/>
    </location>
</feature>
<sequence>MLADCLHALDALGPAGLPALMGALFLMGLAGGASHCAAMCGPFVLAQVAAGGSLEGGRLVRLSGALLLPYHLGRGLGYAALGGVAGGFAAAAALQPWLAWMPPLLLLMAALAMLAQALPALAMRLPHGGFPGGIIARRAGPLLQRPGPGRSFLLGLLLSALPCGLLYGALAGAAGSGSALAGALSMAAFVAGTLPALIGLALLGRLFRRQAEPLLRRIAPWLQGFNALVLLALAIRLLA</sequence>
<evidence type="ECO:0000313" key="4">
    <source>
        <dbReference type="Proteomes" id="UP001529369"/>
    </source>
</evidence>
<keyword evidence="1" id="KW-1133">Transmembrane helix</keyword>
<feature type="transmembrane region" description="Helical" evidence="1">
    <location>
        <begin position="104"/>
        <end position="122"/>
    </location>
</feature>